<evidence type="ECO:0000256" key="3">
    <source>
        <dbReference type="ARBA" id="ARBA00023163"/>
    </source>
</evidence>
<keyword evidence="3" id="KW-0804">Transcription</keyword>
<dbReference type="InterPro" id="IPR001647">
    <property type="entry name" value="HTH_TetR"/>
</dbReference>
<dbReference type="PRINTS" id="PR00455">
    <property type="entry name" value="HTHTETR"/>
</dbReference>
<feature type="DNA-binding region" description="H-T-H motif" evidence="4">
    <location>
        <begin position="62"/>
        <end position="81"/>
    </location>
</feature>
<dbReference type="RefSeq" id="WP_311632288.1">
    <property type="nucleotide sequence ID" value="NZ_JAVREN010000035.1"/>
</dbReference>
<evidence type="ECO:0000259" key="6">
    <source>
        <dbReference type="PROSITE" id="PS50977"/>
    </source>
</evidence>
<dbReference type="SUPFAM" id="SSF48498">
    <property type="entry name" value="Tetracyclin repressor-like, C-terminal domain"/>
    <property type="match status" value="1"/>
</dbReference>
<proteinExistence type="predicted"/>
<keyword evidence="1" id="KW-0805">Transcription regulation</keyword>
<evidence type="ECO:0000313" key="7">
    <source>
        <dbReference type="EMBL" id="MDT0309332.1"/>
    </source>
</evidence>
<dbReference type="InterPro" id="IPR009057">
    <property type="entry name" value="Homeodomain-like_sf"/>
</dbReference>
<evidence type="ECO:0000256" key="1">
    <source>
        <dbReference type="ARBA" id="ARBA00023015"/>
    </source>
</evidence>
<dbReference type="Pfam" id="PF00440">
    <property type="entry name" value="TetR_N"/>
    <property type="match status" value="1"/>
</dbReference>
<keyword evidence="8" id="KW-1185">Reference proteome</keyword>
<name>A0ABU2LCM7_9ACTN</name>
<dbReference type="InterPro" id="IPR050109">
    <property type="entry name" value="HTH-type_TetR-like_transc_reg"/>
</dbReference>
<feature type="signal peptide" evidence="5">
    <location>
        <begin position="1"/>
        <end position="20"/>
    </location>
</feature>
<dbReference type="Proteomes" id="UP001183388">
    <property type="component" value="Unassembled WGS sequence"/>
</dbReference>
<dbReference type="PROSITE" id="PS50977">
    <property type="entry name" value="HTH_TETR_2"/>
    <property type="match status" value="1"/>
</dbReference>
<dbReference type="EMBL" id="JAVREN010000035">
    <property type="protein sequence ID" value="MDT0309332.1"/>
    <property type="molecule type" value="Genomic_DNA"/>
</dbReference>
<dbReference type="InterPro" id="IPR049445">
    <property type="entry name" value="TetR_SbtR-like_C"/>
</dbReference>
<evidence type="ECO:0000313" key="8">
    <source>
        <dbReference type="Proteomes" id="UP001183388"/>
    </source>
</evidence>
<reference evidence="8" key="1">
    <citation type="submission" date="2023-07" db="EMBL/GenBank/DDBJ databases">
        <title>30 novel species of actinomycetes from the DSMZ collection.</title>
        <authorList>
            <person name="Nouioui I."/>
        </authorList>
    </citation>
    <scope>NUCLEOTIDE SEQUENCE [LARGE SCALE GENOMIC DNA]</scope>
    <source>
        <strain evidence="8">DSM 44917</strain>
    </source>
</reference>
<gene>
    <name evidence="7" type="ORF">RM780_20545</name>
</gene>
<keyword evidence="2 4" id="KW-0238">DNA-binding</keyword>
<dbReference type="PANTHER" id="PTHR30055">
    <property type="entry name" value="HTH-TYPE TRANSCRIPTIONAL REGULATOR RUTR"/>
    <property type="match status" value="1"/>
</dbReference>
<dbReference type="Pfam" id="PF21597">
    <property type="entry name" value="TetR_C_43"/>
    <property type="match status" value="1"/>
</dbReference>
<dbReference type="PANTHER" id="PTHR30055:SF234">
    <property type="entry name" value="HTH-TYPE TRANSCRIPTIONAL REGULATOR BETI"/>
    <property type="match status" value="1"/>
</dbReference>
<keyword evidence="5" id="KW-0732">Signal</keyword>
<feature type="domain" description="HTH tetR-type" evidence="6">
    <location>
        <begin position="40"/>
        <end position="99"/>
    </location>
</feature>
<evidence type="ECO:0000256" key="5">
    <source>
        <dbReference type="SAM" id="SignalP"/>
    </source>
</evidence>
<dbReference type="Gene3D" id="1.10.357.10">
    <property type="entry name" value="Tetracycline Repressor, domain 2"/>
    <property type="match status" value="1"/>
</dbReference>
<dbReference type="SUPFAM" id="SSF46689">
    <property type="entry name" value="Homeodomain-like"/>
    <property type="match status" value="1"/>
</dbReference>
<sequence>MGKATRTAAAGATAAVVAQAAAASRAAATANRARPRADAVRNRERILAAAREAFVTHGAEAPLDEIARRAGVGNATLYRHFPDRRTLLFHVLLYVNERLVQRARQALEAENDPFEALRRVILDTAEERVGGLCGLIGFGIDREHPELVASRQRMSEMYEELVARAHASGRLRPDVGAGDLLIAVSRLTLPVPGTGCPGGETMSRRHLQIFLDGLRTPVRSELPGRASRLEDLKEEFS</sequence>
<evidence type="ECO:0000256" key="2">
    <source>
        <dbReference type="ARBA" id="ARBA00023125"/>
    </source>
</evidence>
<dbReference type="InterPro" id="IPR036271">
    <property type="entry name" value="Tet_transcr_reg_TetR-rel_C_sf"/>
</dbReference>
<accession>A0ABU2LCM7</accession>
<evidence type="ECO:0000256" key="4">
    <source>
        <dbReference type="PROSITE-ProRule" id="PRU00335"/>
    </source>
</evidence>
<organism evidence="7 8">
    <name type="scientific">Streptomyces boetiae</name>
    <dbReference type="NCBI Taxonomy" id="3075541"/>
    <lineage>
        <taxon>Bacteria</taxon>
        <taxon>Bacillati</taxon>
        <taxon>Actinomycetota</taxon>
        <taxon>Actinomycetes</taxon>
        <taxon>Kitasatosporales</taxon>
        <taxon>Streptomycetaceae</taxon>
        <taxon>Streptomyces</taxon>
    </lineage>
</organism>
<feature type="chain" id="PRO_5047494162" evidence="5">
    <location>
        <begin position="21"/>
        <end position="237"/>
    </location>
</feature>
<comment type="caution">
    <text evidence="7">The sequence shown here is derived from an EMBL/GenBank/DDBJ whole genome shotgun (WGS) entry which is preliminary data.</text>
</comment>
<protein>
    <submittedName>
        <fullName evidence="7">TetR/AcrR family transcriptional regulator</fullName>
    </submittedName>
</protein>